<evidence type="ECO:0000313" key="2">
    <source>
        <dbReference type="Proteomes" id="UP000799754"/>
    </source>
</evidence>
<proteinExistence type="predicted"/>
<dbReference type="EMBL" id="MU006704">
    <property type="protein sequence ID" value="KAF2631524.1"/>
    <property type="molecule type" value="Genomic_DNA"/>
</dbReference>
<accession>A0ACB6SE43</accession>
<comment type="caution">
    <text evidence="1">The sequence shown here is derived from an EMBL/GenBank/DDBJ whole genome shotgun (WGS) entry which is preliminary data.</text>
</comment>
<keyword evidence="2" id="KW-1185">Reference proteome</keyword>
<gene>
    <name evidence="1" type="ORF">BU25DRAFT_437279</name>
</gene>
<organism evidence="1 2">
    <name type="scientific">Macroventuria anomochaeta</name>
    <dbReference type="NCBI Taxonomy" id="301207"/>
    <lineage>
        <taxon>Eukaryota</taxon>
        <taxon>Fungi</taxon>
        <taxon>Dikarya</taxon>
        <taxon>Ascomycota</taxon>
        <taxon>Pezizomycotina</taxon>
        <taxon>Dothideomycetes</taxon>
        <taxon>Pleosporomycetidae</taxon>
        <taxon>Pleosporales</taxon>
        <taxon>Pleosporineae</taxon>
        <taxon>Didymellaceae</taxon>
        <taxon>Macroventuria</taxon>
    </lineage>
</organism>
<reference evidence="1" key="1">
    <citation type="journal article" date="2020" name="Stud. Mycol.">
        <title>101 Dothideomycetes genomes: a test case for predicting lifestyles and emergence of pathogens.</title>
        <authorList>
            <person name="Haridas S."/>
            <person name="Albert R."/>
            <person name="Binder M."/>
            <person name="Bloem J."/>
            <person name="Labutti K."/>
            <person name="Salamov A."/>
            <person name="Andreopoulos B."/>
            <person name="Baker S."/>
            <person name="Barry K."/>
            <person name="Bills G."/>
            <person name="Bluhm B."/>
            <person name="Cannon C."/>
            <person name="Castanera R."/>
            <person name="Culley D."/>
            <person name="Daum C."/>
            <person name="Ezra D."/>
            <person name="Gonzalez J."/>
            <person name="Henrissat B."/>
            <person name="Kuo A."/>
            <person name="Liang C."/>
            <person name="Lipzen A."/>
            <person name="Lutzoni F."/>
            <person name="Magnuson J."/>
            <person name="Mondo S."/>
            <person name="Nolan M."/>
            <person name="Ohm R."/>
            <person name="Pangilinan J."/>
            <person name="Park H.-J."/>
            <person name="Ramirez L."/>
            <person name="Alfaro M."/>
            <person name="Sun H."/>
            <person name="Tritt A."/>
            <person name="Yoshinaga Y."/>
            <person name="Zwiers L.-H."/>
            <person name="Turgeon B."/>
            <person name="Goodwin S."/>
            <person name="Spatafora J."/>
            <person name="Crous P."/>
            <person name="Grigoriev I."/>
        </authorList>
    </citation>
    <scope>NUCLEOTIDE SEQUENCE</scope>
    <source>
        <strain evidence="1">CBS 525.71</strain>
    </source>
</reference>
<dbReference type="Proteomes" id="UP000799754">
    <property type="component" value="Unassembled WGS sequence"/>
</dbReference>
<evidence type="ECO:0000313" key="1">
    <source>
        <dbReference type="EMBL" id="KAF2631524.1"/>
    </source>
</evidence>
<name>A0ACB6SE43_9PLEO</name>
<protein>
    <submittedName>
        <fullName evidence="1">Uncharacterized protein</fullName>
    </submittedName>
</protein>
<sequence>MSAAYFFTTTALIQGIGAFLWRQLIAKYGRLAWARASMSYGSEVALRIIMGAAAEALAPLTISDIFLHKRSTVMAVYTCAFPAGVSCGIIIAGLISINNGWRAIYWVATALIGSCTLFVIFTFPMAMYLRDVAASSAVAQDEKKRSYVSSLRIFSSTYTQESLLMLFIRPVAFIILPQVLWGTLVMSGTIGFLIAITSNFAPAFETAYNFKPWQSGLCFVAVLLEAFIGIFADGHFSDWIADRQSQRNGGVREPEMRLPAILVSVVTAPLALVLYDVGIQYKLHWICPTFALGLINFSLVQATNVSLVYTSAFGFLLSFYTNPWVQKSGYLNAYGAMAGISSGLIILGVPFFVWGDRIRNTIWH</sequence>